<comment type="caution">
    <text evidence="2">The sequence shown here is derived from an EMBL/GenBank/DDBJ whole genome shotgun (WGS) entry which is preliminary data.</text>
</comment>
<feature type="region of interest" description="Disordered" evidence="1">
    <location>
        <begin position="75"/>
        <end position="113"/>
    </location>
</feature>
<dbReference type="Proteomes" id="UP001163046">
    <property type="component" value="Unassembled WGS sequence"/>
</dbReference>
<proteinExistence type="predicted"/>
<organism evidence="2 3">
    <name type="scientific">Desmophyllum pertusum</name>
    <dbReference type="NCBI Taxonomy" id="174260"/>
    <lineage>
        <taxon>Eukaryota</taxon>
        <taxon>Metazoa</taxon>
        <taxon>Cnidaria</taxon>
        <taxon>Anthozoa</taxon>
        <taxon>Hexacorallia</taxon>
        <taxon>Scleractinia</taxon>
        <taxon>Caryophylliina</taxon>
        <taxon>Caryophylliidae</taxon>
        <taxon>Desmophyllum</taxon>
    </lineage>
</organism>
<feature type="compositionally biased region" description="Acidic residues" evidence="1">
    <location>
        <begin position="83"/>
        <end position="106"/>
    </location>
</feature>
<evidence type="ECO:0000313" key="3">
    <source>
        <dbReference type="Proteomes" id="UP001163046"/>
    </source>
</evidence>
<protein>
    <submittedName>
        <fullName evidence="2">Uncharacterized protein</fullName>
    </submittedName>
</protein>
<evidence type="ECO:0000256" key="1">
    <source>
        <dbReference type="SAM" id="MobiDB-lite"/>
    </source>
</evidence>
<gene>
    <name evidence="2" type="ORF">OS493_033924</name>
</gene>
<name>A0A9W9ZX27_9CNID</name>
<accession>A0A9W9ZX27</accession>
<sequence>MQEVVESMQSEDFSLNTDPNRTLQKLLKSPVIGKLPEIAETQDVQNRKQVRLSYILAKAVRSAYTCSPIASWIETVQEQPSGSDDDDDDDNDDDDNDDDAENDEPTDLSKWPDHNIITAEKEKLPSFFVPSVNLLEKNYDWEQHDKVFYGGLDLRPKDEDLTLDSDDESEDTIMADPGDFRKPVIKMLKGILQSIGRNILPAQRILLN</sequence>
<dbReference type="AlphaFoldDB" id="A0A9W9ZX27"/>
<keyword evidence="3" id="KW-1185">Reference proteome</keyword>
<reference evidence="2" key="1">
    <citation type="submission" date="2023-01" db="EMBL/GenBank/DDBJ databases">
        <title>Genome assembly of the deep-sea coral Lophelia pertusa.</title>
        <authorList>
            <person name="Herrera S."/>
            <person name="Cordes E."/>
        </authorList>
    </citation>
    <scope>NUCLEOTIDE SEQUENCE</scope>
    <source>
        <strain evidence="2">USNM1676648</strain>
        <tissue evidence="2">Polyp</tissue>
    </source>
</reference>
<evidence type="ECO:0000313" key="2">
    <source>
        <dbReference type="EMBL" id="KAJ7389065.1"/>
    </source>
</evidence>
<dbReference type="EMBL" id="MU825442">
    <property type="protein sequence ID" value="KAJ7389065.1"/>
    <property type="molecule type" value="Genomic_DNA"/>
</dbReference>